<proteinExistence type="predicted"/>
<dbReference type="InterPro" id="IPR001623">
    <property type="entry name" value="DnaJ_domain"/>
</dbReference>
<dbReference type="SUPFAM" id="SSF46565">
    <property type="entry name" value="Chaperone J-domain"/>
    <property type="match status" value="1"/>
</dbReference>
<evidence type="ECO:0000256" key="2">
    <source>
        <dbReference type="ARBA" id="ARBA00023054"/>
    </source>
</evidence>
<gene>
    <name evidence="8" type="ORF">C3L33_17102</name>
</gene>
<dbReference type="PROSITE" id="PS50076">
    <property type="entry name" value="DNAJ_2"/>
    <property type="match status" value="1"/>
</dbReference>
<accession>A0A6A4L406</accession>
<feature type="non-terminal residue" evidence="8">
    <location>
        <position position="1"/>
    </location>
</feature>
<evidence type="ECO:0000313" key="9">
    <source>
        <dbReference type="Proteomes" id="UP000428333"/>
    </source>
</evidence>
<evidence type="ECO:0000256" key="4">
    <source>
        <dbReference type="ARBA" id="ARBA00023186"/>
    </source>
</evidence>
<comment type="caution">
    <text evidence="8">The sequence shown here is derived from an EMBL/GenBank/DDBJ whole genome shotgun (WGS) entry which is preliminary data.</text>
</comment>
<dbReference type="Gene3D" id="1.10.287.110">
    <property type="entry name" value="DnaJ domain"/>
    <property type="match status" value="1"/>
</dbReference>
<evidence type="ECO:0000313" key="8">
    <source>
        <dbReference type="EMBL" id="KAE9451004.1"/>
    </source>
</evidence>
<dbReference type="InterPro" id="IPR052812">
    <property type="entry name" value="Plant_DnaJ_domain"/>
</dbReference>
<sequence>MGGSKMEGGSKTEGTSAPAPAPALRRDPYEVLSVTRDSTDQEIKTAYRKLALKYHPDKNVNNPEASELFKEVAYSYSILSDPEKRRQFDNAGFEALDAEGMDMEIDLSNLGTVNTMFAALFSKLGVPIKTTISANVLEEALNGTVTVRPLPIGTSVSGKVEKQCAHFFGVTISEEQAESGIVIRVTSAAQSKFKLLYFEQDANGGYGLGLQEDSEKTGKVTSAGMYFLHFQVYRMDSTVNALAMAKDPEAAFFKKLEGLQPCEVSELKPGTHIFAVYGDNFFKTASYTIEAVCAKSYEDTTNKLKEIEAQILRKRTDLRQFETEYRKALARFQEVTNRYSQEKQSVDELLKQRDSIHSSFTIARSVVISGGSGAHVSNGSFSSSSSTSKVPGEDFKPESPGEDGSSDGKDKSSRKKWYNLNLKGSDKKVG</sequence>
<evidence type="ECO:0000256" key="6">
    <source>
        <dbReference type="SAM" id="MobiDB-lite"/>
    </source>
</evidence>
<keyword evidence="4" id="KW-0143">Chaperone</keyword>
<keyword evidence="3" id="KW-0472">Membrane</keyword>
<reference evidence="8 9" key="1">
    <citation type="journal article" date="2019" name="Genome Biol. Evol.">
        <title>The Rhododendron genome and chromosomal organization provide insight into shared whole-genome duplications across the heath family (Ericaceae).</title>
        <authorList>
            <person name="Soza V.L."/>
            <person name="Lindsley D."/>
            <person name="Waalkes A."/>
            <person name="Ramage E."/>
            <person name="Patwardhan R.P."/>
            <person name="Burton J.N."/>
            <person name="Adey A."/>
            <person name="Kumar A."/>
            <person name="Qiu R."/>
            <person name="Shendure J."/>
            <person name="Hall B."/>
        </authorList>
    </citation>
    <scope>NUCLEOTIDE SEQUENCE [LARGE SCALE GENOMIC DNA]</scope>
    <source>
        <strain evidence="8">RSF 1966-606</strain>
    </source>
</reference>
<dbReference type="AlphaFoldDB" id="A0A6A4L406"/>
<dbReference type="FunFam" id="1.10.287.110:FF:000097">
    <property type="entry name" value="Chaperone protein dnaJ 16"/>
    <property type="match status" value="1"/>
</dbReference>
<dbReference type="EMBL" id="QEFC01002732">
    <property type="protein sequence ID" value="KAE9451004.1"/>
    <property type="molecule type" value="Genomic_DNA"/>
</dbReference>
<dbReference type="PROSITE" id="PS00636">
    <property type="entry name" value="DNAJ_1"/>
    <property type="match status" value="1"/>
</dbReference>
<dbReference type="PANTHER" id="PTHR44272">
    <property type="entry name" value="DNAJ DOMAIN (PROKARYOTIC HEAT SHOCK PROTEIN)"/>
    <property type="match status" value="1"/>
</dbReference>
<evidence type="ECO:0000256" key="1">
    <source>
        <dbReference type="ARBA" id="ARBA00004370"/>
    </source>
</evidence>
<dbReference type="OrthoDB" id="10250354at2759"/>
<feature type="compositionally biased region" description="Low complexity" evidence="6">
    <location>
        <begin position="377"/>
        <end position="388"/>
    </location>
</feature>
<feature type="coiled-coil region" evidence="5">
    <location>
        <begin position="297"/>
        <end position="352"/>
    </location>
</feature>
<dbReference type="Proteomes" id="UP000428333">
    <property type="component" value="Linkage Group LG10"/>
</dbReference>
<protein>
    <recommendedName>
        <fullName evidence="7">J domain-containing protein</fullName>
    </recommendedName>
</protein>
<dbReference type="SMART" id="SM00271">
    <property type="entry name" value="DnaJ"/>
    <property type="match status" value="1"/>
</dbReference>
<dbReference type="InterPro" id="IPR036869">
    <property type="entry name" value="J_dom_sf"/>
</dbReference>
<comment type="subcellular location">
    <subcellularLocation>
        <location evidence="1">Membrane</location>
    </subcellularLocation>
</comment>
<keyword evidence="2 5" id="KW-0175">Coiled coil</keyword>
<dbReference type="Pfam" id="PF00226">
    <property type="entry name" value="DnaJ"/>
    <property type="match status" value="1"/>
</dbReference>
<dbReference type="GO" id="GO:0016020">
    <property type="term" value="C:membrane"/>
    <property type="evidence" value="ECO:0007669"/>
    <property type="project" value="UniProtKB-SubCell"/>
</dbReference>
<evidence type="ECO:0000256" key="3">
    <source>
        <dbReference type="ARBA" id="ARBA00023136"/>
    </source>
</evidence>
<name>A0A6A4L406_9ERIC</name>
<keyword evidence="9" id="KW-1185">Reference proteome</keyword>
<dbReference type="CDD" id="cd06257">
    <property type="entry name" value="DnaJ"/>
    <property type="match status" value="1"/>
</dbReference>
<dbReference type="PANTHER" id="PTHR44272:SF3">
    <property type="entry name" value="J DOMAIN-CONTAINING PROTEIN"/>
    <property type="match status" value="1"/>
</dbReference>
<evidence type="ECO:0000256" key="5">
    <source>
        <dbReference type="SAM" id="Coils"/>
    </source>
</evidence>
<evidence type="ECO:0000259" key="7">
    <source>
        <dbReference type="PROSITE" id="PS50076"/>
    </source>
</evidence>
<dbReference type="InterPro" id="IPR018253">
    <property type="entry name" value="DnaJ_domain_CS"/>
</dbReference>
<feature type="region of interest" description="Disordered" evidence="6">
    <location>
        <begin position="1"/>
        <end position="29"/>
    </location>
</feature>
<dbReference type="PRINTS" id="PR00625">
    <property type="entry name" value="JDOMAIN"/>
</dbReference>
<feature type="region of interest" description="Disordered" evidence="6">
    <location>
        <begin position="377"/>
        <end position="430"/>
    </location>
</feature>
<organism evidence="8 9">
    <name type="scientific">Rhododendron williamsianum</name>
    <dbReference type="NCBI Taxonomy" id="262921"/>
    <lineage>
        <taxon>Eukaryota</taxon>
        <taxon>Viridiplantae</taxon>
        <taxon>Streptophyta</taxon>
        <taxon>Embryophyta</taxon>
        <taxon>Tracheophyta</taxon>
        <taxon>Spermatophyta</taxon>
        <taxon>Magnoliopsida</taxon>
        <taxon>eudicotyledons</taxon>
        <taxon>Gunneridae</taxon>
        <taxon>Pentapetalae</taxon>
        <taxon>asterids</taxon>
        <taxon>Ericales</taxon>
        <taxon>Ericaceae</taxon>
        <taxon>Ericoideae</taxon>
        <taxon>Rhodoreae</taxon>
        <taxon>Rhododendron</taxon>
    </lineage>
</organism>
<feature type="domain" description="J" evidence="7">
    <location>
        <begin position="27"/>
        <end position="92"/>
    </location>
</feature>